<feature type="region of interest" description="Disordered" evidence="1">
    <location>
        <begin position="1"/>
        <end position="22"/>
    </location>
</feature>
<comment type="caution">
    <text evidence="2">The sequence shown here is derived from an EMBL/GenBank/DDBJ whole genome shotgun (WGS) entry which is preliminary data.</text>
</comment>
<proteinExistence type="predicted"/>
<organism evidence="2 3">
    <name type="scientific">Goodea atripinnis</name>
    <dbReference type="NCBI Taxonomy" id="208336"/>
    <lineage>
        <taxon>Eukaryota</taxon>
        <taxon>Metazoa</taxon>
        <taxon>Chordata</taxon>
        <taxon>Craniata</taxon>
        <taxon>Vertebrata</taxon>
        <taxon>Euteleostomi</taxon>
        <taxon>Actinopterygii</taxon>
        <taxon>Neopterygii</taxon>
        <taxon>Teleostei</taxon>
        <taxon>Neoteleostei</taxon>
        <taxon>Acanthomorphata</taxon>
        <taxon>Ovalentaria</taxon>
        <taxon>Atherinomorphae</taxon>
        <taxon>Cyprinodontiformes</taxon>
        <taxon>Goodeidae</taxon>
        <taxon>Goodea</taxon>
    </lineage>
</organism>
<protein>
    <submittedName>
        <fullName evidence="2">Uncharacterized protein</fullName>
    </submittedName>
</protein>
<gene>
    <name evidence="2" type="ORF">GOODEAATRI_024025</name>
</gene>
<evidence type="ECO:0000313" key="2">
    <source>
        <dbReference type="EMBL" id="MEQ2176036.1"/>
    </source>
</evidence>
<evidence type="ECO:0000256" key="1">
    <source>
        <dbReference type="SAM" id="MobiDB-lite"/>
    </source>
</evidence>
<feature type="compositionally biased region" description="Low complexity" evidence="1">
    <location>
        <begin position="7"/>
        <end position="19"/>
    </location>
</feature>
<accession>A0ABV0NYK0</accession>
<dbReference type="EMBL" id="JAHRIO010052607">
    <property type="protein sequence ID" value="MEQ2176036.1"/>
    <property type="molecule type" value="Genomic_DNA"/>
</dbReference>
<reference evidence="2 3" key="1">
    <citation type="submission" date="2021-06" db="EMBL/GenBank/DDBJ databases">
        <authorList>
            <person name="Palmer J.M."/>
        </authorList>
    </citation>
    <scope>NUCLEOTIDE SEQUENCE [LARGE SCALE GENOMIC DNA]</scope>
    <source>
        <strain evidence="2 3">GA_2019</strain>
        <tissue evidence="2">Muscle</tissue>
    </source>
</reference>
<dbReference type="Proteomes" id="UP001476798">
    <property type="component" value="Unassembled WGS sequence"/>
</dbReference>
<sequence length="109" mass="11871">MLLRELSSSTSTTQTSNNTASCDLQKFSDDTAIVDTVSEEKDLEYREAITICASTSTKLWRRDCLPGGLGQDLDTEAVTKYLGIHLKINCTGPHTARPCTRRAGVAATF</sequence>
<name>A0ABV0NYK0_9TELE</name>
<keyword evidence="3" id="KW-1185">Reference proteome</keyword>
<evidence type="ECO:0000313" key="3">
    <source>
        <dbReference type="Proteomes" id="UP001476798"/>
    </source>
</evidence>